<dbReference type="GO" id="GO:0016491">
    <property type="term" value="F:oxidoreductase activity"/>
    <property type="evidence" value="ECO:0007669"/>
    <property type="project" value="UniProtKB-KW"/>
</dbReference>
<protein>
    <submittedName>
        <fullName evidence="5">SDR family NAD(P)-dependent oxidoreductase</fullName>
    </submittedName>
</protein>
<reference evidence="5" key="1">
    <citation type="submission" date="2016-06" db="UniProtKB">
        <authorList>
            <consortium name="WormBaseParasite"/>
        </authorList>
    </citation>
    <scope>IDENTIFICATION</scope>
</reference>
<dbReference type="SUPFAM" id="SSF51735">
    <property type="entry name" value="NAD(P)-binding Rossmann-fold domains"/>
    <property type="match status" value="1"/>
</dbReference>
<keyword evidence="2" id="KW-0560">Oxidoreductase</keyword>
<evidence type="ECO:0000256" key="2">
    <source>
        <dbReference type="ARBA" id="ARBA00023002"/>
    </source>
</evidence>
<comment type="similarity">
    <text evidence="1">Belongs to the short-chain dehydrogenases/reductases (SDR) family.</text>
</comment>
<evidence type="ECO:0000313" key="5">
    <source>
        <dbReference type="WBParaSite" id="ECPE_0001771501-mRNA-1"/>
    </source>
</evidence>
<name>A0A183BEN5_9TREM</name>
<dbReference type="InterPro" id="IPR051019">
    <property type="entry name" value="VLCFA-Steroid_DH"/>
</dbReference>
<dbReference type="Proteomes" id="UP000272942">
    <property type="component" value="Unassembled WGS sequence"/>
</dbReference>
<gene>
    <name evidence="3" type="ORF">ECPE_LOCUS17670</name>
</gene>
<dbReference type="GO" id="GO:0005783">
    <property type="term" value="C:endoplasmic reticulum"/>
    <property type="evidence" value="ECO:0007669"/>
    <property type="project" value="TreeGrafter"/>
</dbReference>
<dbReference type="Pfam" id="PF00106">
    <property type="entry name" value="adh_short"/>
    <property type="match status" value="1"/>
</dbReference>
<evidence type="ECO:0000256" key="1">
    <source>
        <dbReference type="ARBA" id="ARBA00006484"/>
    </source>
</evidence>
<dbReference type="PANTHER" id="PTHR43899">
    <property type="entry name" value="RH59310P"/>
    <property type="match status" value="1"/>
</dbReference>
<reference evidence="3 4" key="2">
    <citation type="submission" date="2018-11" db="EMBL/GenBank/DDBJ databases">
        <authorList>
            <consortium name="Pathogen Informatics"/>
        </authorList>
    </citation>
    <scope>NUCLEOTIDE SEQUENCE [LARGE SCALE GENOMIC DNA]</scope>
    <source>
        <strain evidence="3 4">Egypt</strain>
    </source>
</reference>
<dbReference type="AlphaFoldDB" id="A0A183BEN5"/>
<dbReference type="WBParaSite" id="ECPE_0001771501-mRNA-1">
    <property type="protein sequence ID" value="ECPE_0001771501-mRNA-1"/>
    <property type="gene ID" value="ECPE_0001771501"/>
</dbReference>
<dbReference type="EMBL" id="UZAN01070746">
    <property type="protein sequence ID" value="VDP94973.1"/>
    <property type="molecule type" value="Genomic_DNA"/>
</dbReference>
<accession>A0A183BEN5</accession>
<sequence length="81" mass="8946">MFSKRHNLKKAGEWAIVTGATDGIGKAYAQELARDGLNIMLISRNMEKLESVAKEIQDAHNVKTKVVQCDFTQVGCVPKTL</sequence>
<keyword evidence="4" id="KW-1185">Reference proteome</keyword>
<dbReference type="OrthoDB" id="5545019at2759"/>
<organism evidence="5">
    <name type="scientific">Echinostoma caproni</name>
    <dbReference type="NCBI Taxonomy" id="27848"/>
    <lineage>
        <taxon>Eukaryota</taxon>
        <taxon>Metazoa</taxon>
        <taxon>Spiralia</taxon>
        <taxon>Lophotrochozoa</taxon>
        <taxon>Platyhelminthes</taxon>
        <taxon>Trematoda</taxon>
        <taxon>Digenea</taxon>
        <taxon>Plagiorchiida</taxon>
        <taxon>Echinostomata</taxon>
        <taxon>Echinostomatoidea</taxon>
        <taxon>Echinostomatidae</taxon>
        <taxon>Echinostoma</taxon>
    </lineage>
</organism>
<dbReference type="Gene3D" id="3.40.50.720">
    <property type="entry name" value="NAD(P)-binding Rossmann-like Domain"/>
    <property type="match status" value="1"/>
</dbReference>
<dbReference type="InterPro" id="IPR036291">
    <property type="entry name" value="NAD(P)-bd_dom_sf"/>
</dbReference>
<evidence type="ECO:0000313" key="4">
    <source>
        <dbReference type="Proteomes" id="UP000272942"/>
    </source>
</evidence>
<dbReference type="InterPro" id="IPR002347">
    <property type="entry name" value="SDR_fam"/>
</dbReference>
<proteinExistence type="inferred from homology"/>
<dbReference type="PANTHER" id="PTHR43899:SF13">
    <property type="entry name" value="RH59310P"/>
    <property type="match status" value="1"/>
</dbReference>
<evidence type="ECO:0000313" key="3">
    <source>
        <dbReference type="EMBL" id="VDP94973.1"/>
    </source>
</evidence>